<dbReference type="InterPro" id="IPR000674">
    <property type="entry name" value="Ald_Oxase/Xan_DH_a/b"/>
</dbReference>
<dbReference type="Pfam" id="PF01315">
    <property type="entry name" value="Ald_Xan_dh_C"/>
    <property type="match status" value="1"/>
</dbReference>
<dbReference type="SMART" id="SM01008">
    <property type="entry name" value="Ald_Xan_dh_C"/>
    <property type="match status" value="1"/>
</dbReference>
<organism evidence="3 4">
    <name type="scientific">Acuticoccus mangrovi</name>
    <dbReference type="NCBI Taxonomy" id="2796142"/>
    <lineage>
        <taxon>Bacteria</taxon>
        <taxon>Pseudomonadati</taxon>
        <taxon>Pseudomonadota</taxon>
        <taxon>Alphaproteobacteria</taxon>
        <taxon>Hyphomicrobiales</taxon>
        <taxon>Amorphaceae</taxon>
        <taxon>Acuticoccus</taxon>
    </lineage>
</organism>
<sequence>MSLLLPSNRIHPALPSHPEPPQQGGHAKVTGAARYAFDAALPGMLHAKVLRSPHPHARIRGIDTAKAAALPGVVAIVTGADARALALPTYGFTIQDQPVIAIDKVRHVGEAVVAVAARDERTALAALALVDVDYDPLPALPDPAAALAPGAPLLFEEPQPGFALPVGAGSTSRKEPAPNVLYEYTYTRGGVDAALDRADHVFTDSFAFSAINHYHLEPHVNVARFEDGRLELWSSNQDPFMLRADLSRIFGMPDTDIRVHTPLIGGGFGGKSYCKMEPLVALIAQKARRPVRLALTLDESILTLTKHAAELTLTTAVGADGRLLARRADIVLDGGAYCDASVMVALKTGFRIAGAYHWDALDVRSRVVRTTKVPAGSFRGFGGTQASYASECQMDMIAHRLGIDPYDLRVMNFLGPDEPFAPGDSAIDSDLKGGLDEVCTRLGYRAPKKAGHGFGLAVGIKDGGGTGNHAGAIVKVSQSGRITVLAATAEIGQGAGTTLCSIAADVLGLDAADARYGAIDTDVTPLNNGTHVSCGTVVTGSAVAEAAASVREEILAFAAEQLQCAPADLALEGWAVRRNGALHPLEPMVRGYYGGQGFAFTAYGHVKVPYDDGAPLRSQNLFWMPCWTGAEVSVDRETGRVTVHRLVVGSDAGRIISRRACEGQVAGAAIQAYGQAMFESLRYTPALQPENATPWTYRVAQAADLPEHFEVFVTEHMRGPGPGGLKGIGEAGMLSIAAAIGNAIEDATGVRVNAMPFSPEAVLAALDAADPA</sequence>
<evidence type="ECO:0000313" key="4">
    <source>
        <dbReference type="Proteomes" id="UP000609531"/>
    </source>
</evidence>
<dbReference type="GO" id="GO:0005506">
    <property type="term" value="F:iron ion binding"/>
    <property type="evidence" value="ECO:0007669"/>
    <property type="project" value="InterPro"/>
</dbReference>
<keyword evidence="4" id="KW-1185">Reference proteome</keyword>
<dbReference type="Gene3D" id="3.90.1170.50">
    <property type="entry name" value="Aldehyde oxidase/xanthine dehydrogenase, a/b hammerhead"/>
    <property type="match status" value="1"/>
</dbReference>
<reference evidence="3" key="1">
    <citation type="submission" date="2020-12" db="EMBL/GenBank/DDBJ databases">
        <title>Bacterial taxonomy.</title>
        <authorList>
            <person name="Pan X."/>
        </authorList>
    </citation>
    <scope>NUCLEOTIDE SEQUENCE</scope>
    <source>
        <strain evidence="3">B2012</strain>
    </source>
</reference>
<dbReference type="InterPro" id="IPR037165">
    <property type="entry name" value="AldOxase/xan_DH_Mopterin-bd_sf"/>
</dbReference>
<dbReference type="Proteomes" id="UP000609531">
    <property type="component" value="Unassembled WGS sequence"/>
</dbReference>
<dbReference type="PANTHER" id="PTHR11908">
    <property type="entry name" value="XANTHINE DEHYDROGENASE"/>
    <property type="match status" value="1"/>
</dbReference>
<dbReference type="PANTHER" id="PTHR11908:SF157">
    <property type="entry name" value="XANTHINE DEHYDROGENASE SUBUNIT D-RELATED"/>
    <property type="match status" value="1"/>
</dbReference>
<dbReference type="InterPro" id="IPR036856">
    <property type="entry name" value="Ald_Oxase/Xan_DH_a/b_sf"/>
</dbReference>
<dbReference type="AlphaFoldDB" id="A0A934IKS9"/>
<dbReference type="SUPFAM" id="SSF54665">
    <property type="entry name" value="CO dehydrogenase molybdoprotein N-domain-like"/>
    <property type="match status" value="1"/>
</dbReference>
<evidence type="ECO:0000259" key="2">
    <source>
        <dbReference type="SMART" id="SM01008"/>
    </source>
</evidence>
<dbReference type="InterPro" id="IPR046867">
    <property type="entry name" value="AldOxase/xan_DH_MoCoBD2"/>
</dbReference>
<dbReference type="RefSeq" id="WP_198881502.1">
    <property type="nucleotide sequence ID" value="NZ_JAEKJA010000005.1"/>
</dbReference>
<evidence type="ECO:0000313" key="3">
    <source>
        <dbReference type="EMBL" id="MBJ3775622.1"/>
    </source>
</evidence>
<dbReference type="SUPFAM" id="SSF56003">
    <property type="entry name" value="Molybdenum cofactor-binding domain"/>
    <property type="match status" value="1"/>
</dbReference>
<gene>
    <name evidence="3" type="ORF">JCR33_08000</name>
</gene>
<dbReference type="Pfam" id="PF20256">
    <property type="entry name" value="MoCoBD_2"/>
    <property type="match status" value="1"/>
</dbReference>
<dbReference type="EMBL" id="JAEKJA010000005">
    <property type="protein sequence ID" value="MBJ3775622.1"/>
    <property type="molecule type" value="Genomic_DNA"/>
</dbReference>
<evidence type="ECO:0000256" key="1">
    <source>
        <dbReference type="SAM" id="MobiDB-lite"/>
    </source>
</evidence>
<dbReference type="InterPro" id="IPR008274">
    <property type="entry name" value="AldOxase/xan_DH_MoCoBD1"/>
</dbReference>
<accession>A0A934IKS9</accession>
<name>A0A934IKS9_9HYPH</name>
<comment type="caution">
    <text evidence="3">The sequence shown here is derived from an EMBL/GenBank/DDBJ whole genome shotgun (WGS) entry which is preliminary data.</text>
</comment>
<feature type="domain" description="Aldehyde oxidase/xanthine dehydrogenase a/b hammerhead" evidence="2">
    <location>
        <begin position="30"/>
        <end position="138"/>
    </location>
</feature>
<feature type="region of interest" description="Disordered" evidence="1">
    <location>
        <begin position="1"/>
        <end position="28"/>
    </location>
</feature>
<proteinExistence type="predicted"/>
<dbReference type="Gene3D" id="3.30.365.10">
    <property type="entry name" value="Aldehyde oxidase/xanthine dehydrogenase, molybdopterin binding domain"/>
    <property type="match status" value="4"/>
</dbReference>
<protein>
    <submittedName>
        <fullName evidence="3">Xanthine dehydrogenase family protein molybdopterin-binding subunit</fullName>
    </submittedName>
</protein>
<dbReference type="Pfam" id="PF02738">
    <property type="entry name" value="MoCoBD_1"/>
    <property type="match status" value="1"/>
</dbReference>
<dbReference type="InterPro" id="IPR016208">
    <property type="entry name" value="Ald_Oxase/xanthine_DH-like"/>
</dbReference>
<dbReference type="GO" id="GO:0016491">
    <property type="term" value="F:oxidoreductase activity"/>
    <property type="evidence" value="ECO:0007669"/>
    <property type="project" value="InterPro"/>
</dbReference>